<evidence type="ECO:0000313" key="5">
    <source>
        <dbReference type="Proteomes" id="UP001470023"/>
    </source>
</evidence>
<evidence type="ECO:0000256" key="2">
    <source>
        <dbReference type="ARBA" id="ARBA00022840"/>
    </source>
</evidence>
<protein>
    <submittedName>
        <fullName evidence="4">LuxR C-terminal-related transcriptional regulator</fullName>
    </submittedName>
</protein>
<dbReference type="PANTHER" id="PTHR16305:SF35">
    <property type="entry name" value="TRANSCRIPTIONAL ACTIVATOR DOMAIN"/>
    <property type="match status" value="1"/>
</dbReference>
<accession>A0ABV1UL79</accession>
<dbReference type="InterPro" id="IPR016032">
    <property type="entry name" value="Sig_transdc_resp-reg_C-effctor"/>
</dbReference>
<dbReference type="RefSeq" id="WP_352066304.1">
    <property type="nucleotide sequence ID" value="NZ_JBEPAZ010000121.1"/>
</dbReference>
<dbReference type="PRINTS" id="PR00038">
    <property type="entry name" value="HTHLUXR"/>
</dbReference>
<keyword evidence="1" id="KW-0547">Nucleotide-binding</keyword>
<dbReference type="EMBL" id="JBEPAZ010000121">
    <property type="protein sequence ID" value="MER6434488.1"/>
    <property type="molecule type" value="Genomic_DNA"/>
</dbReference>
<name>A0ABV1UL79_9ACTN</name>
<dbReference type="InterPro" id="IPR000792">
    <property type="entry name" value="Tscrpt_reg_LuxR_C"/>
</dbReference>
<comment type="caution">
    <text evidence="4">The sequence shown here is derived from an EMBL/GenBank/DDBJ whole genome shotgun (WGS) entry which is preliminary data.</text>
</comment>
<dbReference type="SMART" id="SM00421">
    <property type="entry name" value="HTH_LUXR"/>
    <property type="match status" value="1"/>
</dbReference>
<evidence type="ECO:0000259" key="3">
    <source>
        <dbReference type="PROSITE" id="PS50043"/>
    </source>
</evidence>
<keyword evidence="5" id="KW-1185">Reference proteome</keyword>
<dbReference type="Pfam" id="PF00196">
    <property type="entry name" value="GerE"/>
    <property type="match status" value="1"/>
</dbReference>
<dbReference type="PROSITE" id="PS50043">
    <property type="entry name" value="HTH_LUXR_2"/>
    <property type="match status" value="1"/>
</dbReference>
<evidence type="ECO:0000313" key="4">
    <source>
        <dbReference type="EMBL" id="MER6434488.1"/>
    </source>
</evidence>
<feature type="domain" description="HTH luxR-type" evidence="3">
    <location>
        <begin position="831"/>
        <end position="896"/>
    </location>
</feature>
<evidence type="ECO:0000256" key="1">
    <source>
        <dbReference type="ARBA" id="ARBA00022741"/>
    </source>
</evidence>
<dbReference type="Pfam" id="PF13191">
    <property type="entry name" value="AAA_16"/>
    <property type="match status" value="1"/>
</dbReference>
<dbReference type="Gene3D" id="1.25.40.10">
    <property type="entry name" value="Tetratricopeptide repeat domain"/>
    <property type="match status" value="2"/>
</dbReference>
<dbReference type="Gene3D" id="3.40.50.300">
    <property type="entry name" value="P-loop containing nucleotide triphosphate hydrolases"/>
    <property type="match status" value="1"/>
</dbReference>
<dbReference type="InterPro" id="IPR011990">
    <property type="entry name" value="TPR-like_helical_dom_sf"/>
</dbReference>
<dbReference type="InterPro" id="IPR027417">
    <property type="entry name" value="P-loop_NTPase"/>
</dbReference>
<dbReference type="PANTHER" id="PTHR16305">
    <property type="entry name" value="TESTICULAR SOLUBLE ADENYLYL CYCLASE"/>
    <property type="match status" value="1"/>
</dbReference>
<dbReference type="InterPro" id="IPR041664">
    <property type="entry name" value="AAA_16"/>
</dbReference>
<gene>
    <name evidence="4" type="ORF">ABT272_43835</name>
</gene>
<dbReference type="SUPFAM" id="SSF48452">
    <property type="entry name" value="TPR-like"/>
    <property type="match status" value="2"/>
</dbReference>
<dbReference type="InterPro" id="IPR036388">
    <property type="entry name" value="WH-like_DNA-bd_sf"/>
</dbReference>
<sequence>MSRSDSVSARTAHNPKDPMPCWPLIGRERELEVFARVKTNRRGWGFVVSGPAGVGKSRLAEECLARAVRGGFQGRRATASAAAAAVPLGAIAHLLPAGVDLSDPIAGFAAVAAGLGGPDRRRCVVLVDDLHLLDTTSVMLLRQLMDAGLIRLIATIRSDAVPSEAVQTLARGDAVHHVELAAFDQGQVETVLHAALGGPVGPNTVRLLHDVSGGNALYLRELVHGAMAAEALASDGQAWHLAPGSQLPGTTRLTGLIGAHLATAGPSARPVLELLALCGPLPLAEAQAAASRQALTDLEHAGLILSNQDGRRTSVMLAHPLYGEVIRASLPDLHRQSILLDQARRVEAYGARRRGDTLCIATWRLAATNTADPAVLIQAAGTARNAHDYPQVITLLDAVPEPRHTAQTRLLLGEALSQMGRWKQADFALTQAEELAADEQEKLAVALARTANLAWSNADLTQALAVNGTALSQACSPVDRHVLQANEGFLRIAAGQPARGLALLENLETEPSHMRNVRTWLRGALAKPTALALTGHTQQAIAWAERAHTIHQQLDDHTLVPHPAIQHIPLVLALTESGRLAEARTTAENAYARLTDSSLIARAWMAVFLGRTQWLAGHPASARRWYAEAATVARTINHAKALRPALAGLAACAALLGNLDAAQTALDEQATTPIAPSFLPTGEEHLGQAWLLAARGNLTKARAVLAEAARTARSTGHLTSEALLLTDIARLGGAQETASRLTDLAKACDSAFIQARAHLTIALTKNDPVRLLHAADELQNIGADLLAAEAATTAATAWHRTGQSRRATTATRQAAQATTHCQTARTPLLTAPAAAAPLTPREHEIALLAATKAASKDIAETLKLSARTVENHLQHAYTKLGVTTRRELTTALKGQPAPPL</sequence>
<dbReference type="Gene3D" id="1.10.10.10">
    <property type="entry name" value="Winged helix-like DNA-binding domain superfamily/Winged helix DNA-binding domain"/>
    <property type="match status" value="1"/>
</dbReference>
<reference evidence="4 5" key="1">
    <citation type="submission" date="2024-06" db="EMBL/GenBank/DDBJ databases">
        <title>The Natural Products Discovery Center: Release of the First 8490 Sequenced Strains for Exploring Actinobacteria Biosynthetic Diversity.</title>
        <authorList>
            <person name="Kalkreuter E."/>
            <person name="Kautsar S.A."/>
            <person name="Yang D."/>
            <person name="Bader C.D."/>
            <person name="Teijaro C.N."/>
            <person name="Fluegel L."/>
            <person name="Davis C.M."/>
            <person name="Simpson J.R."/>
            <person name="Lauterbach L."/>
            <person name="Steele A.D."/>
            <person name="Gui C."/>
            <person name="Meng S."/>
            <person name="Li G."/>
            <person name="Viehrig K."/>
            <person name="Ye F."/>
            <person name="Su P."/>
            <person name="Kiefer A.F."/>
            <person name="Nichols A."/>
            <person name="Cepeda A.J."/>
            <person name="Yan W."/>
            <person name="Fan B."/>
            <person name="Jiang Y."/>
            <person name="Adhikari A."/>
            <person name="Zheng C.-J."/>
            <person name="Schuster L."/>
            <person name="Cowan T.M."/>
            <person name="Smanski M.J."/>
            <person name="Chevrette M.G."/>
            <person name="De Carvalho L.P.S."/>
            <person name="Shen B."/>
        </authorList>
    </citation>
    <scope>NUCLEOTIDE SEQUENCE [LARGE SCALE GENOMIC DNA]</scope>
    <source>
        <strain evidence="4 5">NPDC001166</strain>
    </source>
</reference>
<dbReference type="SUPFAM" id="SSF52540">
    <property type="entry name" value="P-loop containing nucleoside triphosphate hydrolases"/>
    <property type="match status" value="1"/>
</dbReference>
<keyword evidence="2" id="KW-0067">ATP-binding</keyword>
<dbReference type="Proteomes" id="UP001470023">
    <property type="component" value="Unassembled WGS sequence"/>
</dbReference>
<dbReference type="SUPFAM" id="SSF46894">
    <property type="entry name" value="C-terminal effector domain of the bipartite response regulators"/>
    <property type="match status" value="1"/>
</dbReference>
<proteinExistence type="predicted"/>
<organism evidence="4 5">
    <name type="scientific">Streptomyces sp. 900105245</name>
    <dbReference type="NCBI Taxonomy" id="3154379"/>
    <lineage>
        <taxon>Bacteria</taxon>
        <taxon>Bacillati</taxon>
        <taxon>Actinomycetota</taxon>
        <taxon>Actinomycetes</taxon>
        <taxon>Kitasatosporales</taxon>
        <taxon>Streptomycetaceae</taxon>
        <taxon>Streptomyces</taxon>
    </lineage>
</organism>
<dbReference type="CDD" id="cd06170">
    <property type="entry name" value="LuxR_C_like"/>
    <property type="match status" value="1"/>
</dbReference>